<comment type="similarity">
    <text evidence="1">Belongs to the methyltransferase superfamily. LaeA methyltransferase family.</text>
</comment>
<reference evidence="3 4" key="1">
    <citation type="journal article" date="2017" name="G3 (Bethesda)">
        <title>First Draft Genome Sequence of the Pathogenic Fungus Lomentospora prolificans (Formerly Scedosporium prolificans).</title>
        <authorList>
            <person name="Luo R."/>
            <person name="Zimin A."/>
            <person name="Workman R."/>
            <person name="Fan Y."/>
            <person name="Pertea G."/>
            <person name="Grossman N."/>
            <person name="Wear M.P."/>
            <person name="Jia B."/>
            <person name="Miller H."/>
            <person name="Casadevall A."/>
            <person name="Timp W."/>
            <person name="Zhang S.X."/>
            <person name="Salzberg S.L."/>
        </authorList>
    </citation>
    <scope>NUCLEOTIDE SEQUENCE [LARGE SCALE GENOMIC DNA]</scope>
    <source>
        <strain evidence="3 4">JHH-5317</strain>
    </source>
</reference>
<dbReference type="AlphaFoldDB" id="A0A2N3N8Q4"/>
<dbReference type="Pfam" id="PF13489">
    <property type="entry name" value="Methyltransf_23"/>
    <property type="match status" value="1"/>
</dbReference>
<dbReference type="GO" id="GO:0008168">
    <property type="term" value="F:methyltransferase activity"/>
    <property type="evidence" value="ECO:0007669"/>
    <property type="project" value="TreeGrafter"/>
</dbReference>
<dbReference type="PANTHER" id="PTHR43591">
    <property type="entry name" value="METHYLTRANSFERASE"/>
    <property type="match status" value="1"/>
</dbReference>
<dbReference type="InParanoid" id="A0A2N3N8Q4"/>
<dbReference type="Proteomes" id="UP000233524">
    <property type="component" value="Unassembled WGS sequence"/>
</dbReference>
<dbReference type="SUPFAM" id="SSF53335">
    <property type="entry name" value="S-adenosyl-L-methionine-dependent methyltransferases"/>
    <property type="match status" value="1"/>
</dbReference>
<organism evidence="3 4">
    <name type="scientific">Lomentospora prolificans</name>
    <dbReference type="NCBI Taxonomy" id="41688"/>
    <lineage>
        <taxon>Eukaryota</taxon>
        <taxon>Fungi</taxon>
        <taxon>Dikarya</taxon>
        <taxon>Ascomycota</taxon>
        <taxon>Pezizomycotina</taxon>
        <taxon>Sordariomycetes</taxon>
        <taxon>Hypocreomycetidae</taxon>
        <taxon>Microascales</taxon>
        <taxon>Microascaceae</taxon>
        <taxon>Lomentospora</taxon>
    </lineage>
</organism>
<dbReference type="VEuPathDB" id="FungiDB:jhhlp_003427"/>
<accession>A0A2N3N8Q4</accession>
<evidence type="ECO:0000313" key="3">
    <source>
        <dbReference type="EMBL" id="PKS08818.1"/>
    </source>
</evidence>
<dbReference type="PANTHER" id="PTHR43591:SF10">
    <property type="entry name" value="ABC TRANSMEMBRANE TYPE-1 DOMAIN-CONTAINING PROTEIN-RELATED"/>
    <property type="match status" value="1"/>
</dbReference>
<dbReference type="CDD" id="cd02440">
    <property type="entry name" value="AdoMet_MTases"/>
    <property type="match status" value="1"/>
</dbReference>
<name>A0A2N3N8Q4_9PEZI</name>
<evidence type="ECO:0000256" key="1">
    <source>
        <dbReference type="ARBA" id="ARBA00038158"/>
    </source>
</evidence>
<evidence type="ECO:0000256" key="2">
    <source>
        <dbReference type="SAM" id="MobiDB-lite"/>
    </source>
</evidence>
<evidence type="ECO:0000313" key="4">
    <source>
        <dbReference type="Proteomes" id="UP000233524"/>
    </source>
</evidence>
<dbReference type="EMBL" id="NLAX01000010">
    <property type="protein sequence ID" value="PKS08818.1"/>
    <property type="molecule type" value="Genomic_DNA"/>
</dbReference>
<feature type="region of interest" description="Disordered" evidence="2">
    <location>
        <begin position="1"/>
        <end position="37"/>
    </location>
</feature>
<dbReference type="OrthoDB" id="2013972at2759"/>
<dbReference type="InterPro" id="IPR029063">
    <property type="entry name" value="SAM-dependent_MTases_sf"/>
</dbReference>
<gene>
    <name evidence="3" type="ORF">jhhlp_003427</name>
</gene>
<dbReference type="Gene3D" id="3.40.50.150">
    <property type="entry name" value="Vaccinia Virus protein VP39"/>
    <property type="match status" value="1"/>
</dbReference>
<comment type="caution">
    <text evidence="3">The sequence shown here is derived from an EMBL/GenBank/DDBJ whole genome shotgun (WGS) entry which is preliminary data.</text>
</comment>
<proteinExistence type="inferred from homology"/>
<sequence>METPNTHPDDPVSSLHSNDDDGMDFTSDYEPSSASSGFTSIETATKYHIYENGRRYQAFVEGRYPLPNDEIEQNREEIKHSMAKVVTGSPLGMAPLGDNPQKIIDLGTGCGLWAIEAGDCYPSAHVIGVDLSPIQPYFAPPNVEWKIDDLEADWPPAYRNADYIHGRCFIPTLRDPHKLIASSFDHLRPGGWLEFGDIWAYPHYDNDALPHDSVLNRFFTIFHAHFRRQYGWHPLHPDDVPAAVAAAGFINVRVRREKLPLGPWCRQKGDNKMREVGLYMQLLVDGLVAGVLAKYKELDLTKEEATALALEAEKAVRDPGQCAYLWWTSVWAQKPGSE</sequence>
<keyword evidence="4" id="KW-1185">Reference proteome</keyword>
<protein>
    <recommendedName>
        <fullName evidence="5">Methyltransferase domain-containing protein</fullName>
    </recommendedName>
</protein>
<evidence type="ECO:0008006" key="5">
    <source>
        <dbReference type="Google" id="ProtNLM"/>
    </source>
</evidence>